<dbReference type="PANTHER" id="PTHR47432">
    <property type="entry name" value="CELL WALL ASSEMBLY REGULATOR SMI1"/>
    <property type="match status" value="1"/>
</dbReference>
<dbReference type="AlphaFoldDB" id="A0A7X1MGW1"/>
<dbReference type="SMART" id="SM00860">
    <property type="entry name" value="SMI1_KNR4"/>
    <property type="match status" value="1"/>
</dbReference>
<reference evidence="2 3" key="1">
    <citation type="submission" date="2020-08" db="EMBL/GenBank/DDBJ databases">
        <title>Streptomyces sp. PSKA01 genome sequencing and assembly.</title>
        <authorList>
            <person name="Mandal S."/>
            <person name="Maiti P.K."/>
            <person name="Das P."/>
        </authorList>
    </citation>
    <scope>NUCLEOTIDE SEQUENCE [LARGE SCALE GENOMIC DNA]</scope>
    <source>
        <strain evidence="2 3">PSKA01</strain>
    </source>
</reference>
<dbReference type="SUPFAM" id="SSF52058">
    <property type="entry name" value="L domain-like"/>
    <property type="match status" value="1"/>
</dbReference>
<keyword evidence="3" id="KW-1185">Reference proteome</keyword>
<feature type="domain" description="Knr4/Smi1-like" evidence="1">
    <location>
        <begin position="161"/>
        <end position="303"/>
    </location>
</feature>
<dbReference type="Gene3D" id="3.80.10.10">
    <property type="entry name" value="Ribonuclease Inhibitor"/>
    <property type="match status" value="1"/>
</dbReference>
<dbReference type="InterPro" id="IPR032675">
    <property type="entry name" value="LRR_dom_sf"/>
</dbReference>
<dbReference type="InterPro" id="IPR037883">
    <property type="entry name" value="Knr4/Smi1-like_sf"/>
</dbReference>
<gene>
    <name evidence="2" type="ORF">H4N64_42955</name>
</gene>
<dbReference type="EMBL" id="JACMSF010000115">
    <property type="protein sequence ID" value="MBC2908140.1"/>
    <property type="molecule type" value="Genomic_DNA"/>
</dbReference>
<dbReference type="Pfam" id="PF09346">
    <property type="entry name" value="SMI1_KNR4"/>
    <property type="match status" value="1"/>
</dbReference>
<dbReference type="InterPro" id="IPR018958">
    <property type="entry name" value="Knr4/Smi1-like_dom"/>
</dbReference>
<evidence type="ECO:0000313" key="2">
    <source>
        <dbReference type="EMBL" id="MBC2908140.1"/>
    </source>
</evidence>
<dbReference type="SUPFAM" id="SSF160631">
    <property type="entry name" value="SMI1/KNR4-like"/>
    <property type="match status" value="1"/>
</dbReference>
<comment type="caution">
    <text evidence="2">The sequence shown here is derived from an EMBL/GenBank/DDBJ whole genome shotgun (WGS) entry which is preliminary data.</text>
</comment>
<evidence type="ECO:0000259" key="1">
    <source>
        <dbReference type="SMART" id="SM00860"/>
    </source>
</evidence>
<accession>A0A7X1MGW1</accession>
<dbReference type="Proteomes" id="UP000584670">
    <property type="component" value="Unassembled WGS sequence"/>
</dbReference>
<proteinExistence type="predicted"/>
<dbReference type="InterPro" id="IPR051873">
    <property type="entry name" value="KNR4/SMI1_regulator"/>
</dbReference>
<dbReference type="PANTHER" id="PTHR47432:SF1">
    <property type="entry name" value="CELL WALL ASSEMBLY REGULATOR SMI1"/>
    <property type="match status" value="1"/>
</dbReference>
<evidence type="ECO:0000313" key="3">
    <source>
        <dbReference type="Proteomes" id="UP000584670"/>
    </source>
</evidence>
<protein>
    <submittedName>
        <fullName evidence="2">SMI1/KNR4 family protein</fullName>
    </submittedName>
</protein>
<dbReference type="Gene3D" id="3.40.1580.10">
    <property type="entry name" value="SMI1/KNR4-like"/>
    <property type="match status" value="1"/>
</dbReference>
<dbReference type="GO" id="GO:0043332">
    <property type="term" value="C:mating projection tip"/>
    <property type="evidence" value="ECO:0007669"/>
    <property type="project" value="TreeGrafter"/>
</dbReference>
<name>A0A7X1MGW1_9ACTN</name>
<sequence>MVEQAVRPIVQRMMSYIPAGWTEAVMYSRAGHGGSSVTGGYSPRRSGWGSGLPAPHEHLMALGEILRKQHGWEPVSMEIRCRPSGEYRLVAFHDAISFVTGAEGGFQVVLDPGHRLVQPGLRQEPGTATPAGDPESAVARFRTYLERRAAILGRPEELPPPATEAAIEAAEHKLGHRLPADLRALYLIADGGRDLDLFPRNAWLSLDSMVAEHTEWGADQRPWFGWDLEWEAVVFDTAPADTVRRCGGHPGWLRFGTSEDGNFLAVDMSPARDGRPGQVIGTGRDHDEGPAYVADSVTSLLGRCLELLEQGAYELHGGQLYLDEPGSEPETQQIIGGDLPDEVPATLQALHVNNVTGLVDLAPLSAAPRLRRLHLNRSTTADLTPIRDLPVESLRVTLDGGDLTPLTGHPHLASLGLTTTARVDLTPLRTVPHLHGLDLSGADIADPAVLADLPGLRYLALTADQWNDLLDGAGAPPGLAAAHLSADDATFDDALAWAARLGLDTDGAVRVSGSGGA</sequence>
<organism evidence="2 3">
    <name type="scientific">Streptomyces cupreus</name>
    <dbReference type="NCBI Taxonomy" id="2759956"/>
    <lineage>
        <taxon>Bacteria</taxon>
        <taxon>Bacillati</taxon>
        <taxon>Actinomycetota</taxon>
        <taxon>Actinomycetes</taxon>
        <taxon>Kitasatosporales</taxon>
        <taxon>Streptomycetaceae</taxon>
        <taxon>Streptomyces</taxon>
    </lineage>
</organism>